<evidence type="ECO:0000313" key="3">
    <source>
        <dbReference type="Proteomes" id="UP000799772"/>
    </source>
</evidence>
<feature type="compositionally biased region" description="Polar residues" evidence="1">
    <location>
        <begin position="235"/>
        <end position="244"/>
    </location>
</feature>
<feature type="region of interest" description="Disordered" evidence="1">
    <location>
        <begin position="202"/>
        <end position="253"/>
    </location>
</feature>
<gene>
    <name evidence="2" type="ORF">NA57DRAFT_82166</name>
</gene>
<dbReference type="EMBL" id="ML978144">
    <property type="protein sequence ID" value="KAF2092613.1"/>
    <property type="molecule type" value="Genomic_DNA"/>
</dbReference>
<feature type="compositionally biased region" description="Acidic residues" evidence="1">
    <location>
        <begin position="202"/>
        <end position="220"/>
    </location>
</feature>
<protein>
    <submittedName>
        <fullName evidence="2">Uncharacterized protein</fullName>
    </submittedName>
</protein>
<feature type="compositionally biased region" description="Low complexity" evidence="1">
    <location>
        <begin position="1"/>
        <end position="10"/>
    </location>
</feature>
<evidence type="ECO:0000256" key="1">
    <source>
        <dbReference type="SAM" id="MobiDB-lite"/>
    </source>
</evidence>
<feature type="compositionally biased region" description="Acidic residues" evidence="1">
    <location>
        <begin position="601"/>
        <end position="637"/>
    </location>
</feature>
<feature type="region of interest" description="Disordered" evidence="1">
    <location>
        <begin position="597"/>
        <end position="645"/>
    </location>
</feature>
<dbReference type="Proteomes" id="UP000799772">
    <property type="component" value="Unassembled WGS sequence"/>
</dbReference>
<dbReference type="AlphaFoldDB" id="A0A9P4I340"/>
<feature type="region of interest" description="Disordered" evidence="1">
    <location>
        <begin position="104"/>
        <end position="127"/>
    </location>
</feature>
<keyword evidence="3" id="KW-1185">Reference proteome</keyword>
<name>A0A9P4I340_9PEZI</name>
<feature type="region of interest" description="Disordered" evidence="1">
    <location>
        <begin position="1"/>
        <end position="28"/>
    </location>
</feature>
<evidence type="ECO:0000313" key="2">
    <source>
        <dbReference type="EMBL" id="KAF2092613.1"/>
    </source>
</evidence>
<comment type="caution">
    <text evidence="2">The sequence shown here is derived from an EMBL/GenBank/DDBJ whole genome shotgun (WGS) entry which is preliminary data.</text>
</comment>
<accession>A0A9P4I340</accession>
<proteinExistence type="predicted"/>
<sequence>MASSSASNPSNAPPRPESDVDNHTSSTHAFGALDTGALGVEWWEWKIKDYNSLETTHPDPNYHTYHMNLLRESLGLPLKPDHFYDPFGDPEELERIYEYADNPGASPPGDIQTEPRTGNGIGPRMSRMPPSGKIMWAYEKYADPANGDLDELRQPKLVYVDEEGEEWEEESEDEEEEEDDGFLGEELDGIGLEVTDDEAYETLDEECEEDSTSDEYESESSEDKKPQKKKRRTTHSPANFSQTRRAVVGSTRAVAGSTRAALARAPLSSSAVPSNPQAQSGNAHLLTTDILTPQEYQNRINQGDTPEATEVLAGLGEFWLPVESPDEEPGPVDLVADFGLRADELRAITNRPYPFPHKRSVIQDRTLYISGLDQVTEDNLPPFMADIVVDKVQAPYLRDSHGNYLKSVRTGQCFRNFGNLVPNGISSVDAGAFFALFEHLGATFTSDIMSRVNLTVYLGGSPVNKWRNKAERWRCSYGGLGPNLKSKGKKPSEKANGTMDRLKDNAARTLHRVAWDVHPDGRHMRQPRPAKMQNMAASNYQGLWYDVPPAREVDGVLLTVTKNTTKYLPKLSSYLQAHPNARVLGGARAAAAAAAAAAVSEPDDAEMAEDEDETEEDLGEEGTDEEGEVIDEAEEGPGEQSVYGL</sequence>
<reference evidence="2" key="1">
    <citation type="journal article" date="2020" name="Stud. Mycol.">
        <title>101 Dothideomycetes genomes: a test case for predicting lifestyles and emergence of pathogens.</title>
        <authorList>
            <person name="Haridas S."/>
            <person name="Albert R."/>
            <person name="Binder M."/>
            <person name="Bloem J."/>
            <person name="Labutti K."/>
            <person name="Salamov A."/>
            <person name="Andreopoulos B."/>
            <person name="Baker S."/>
            <person name="Barry K."/>
            <person name="Bills G."/>
            <person name="Bluhm B."/>
            <person name="Cannon C."/>
            <person name="Castanera R."/>
            <person name="Culley D."/>
            <person name="Daum C."/>
            <person name="Ezra D."/>
            <person name="Gonzalez J."/>
            <person name="Henrissat B."/>
            <person name="Kuo A."/>
            <person name="Liang C."/>
            <person name="Lipzen A."/>
            <person name="Lutzoni F."/>
            <person name="Magnuson J."/>
            <person name="Mondo S."/>
            <person name="Nolan M."/>
            <person name="Ohm R."/>
            <person name="Pangilinan J."/>
            <person name="Park H.-J."/>
            <person name="Ramirez L."/>
            <person name="Alfaro M."/>
            <person name="Sun H."/>
            <person name="Tritt A."/>
            <person name="Yoshinaga Y."/>
            <person name="Zwiers L.-H."/>
            <person name="Turgeon B."/>
            <person name="Goodwin S."/>
            <person name="Spatafora J."/>
            <person name="Crous P."/>
            <person name="Grigoriev I."/>
        </authorList>
    </citation>
    <scope>NUCLEOTIDE SEQUENCE</scope>
    <source>
        <strain evidence="2">CBS 133067</strain>
    </source>
</reference>
<feature type="region of interest" description="Disordered" evidence="1">
    <location>
        <begin position="162"/>
        <end position="182"/>
    </location>
</feature>
<organism evidence="2 3">
    <name type="scientific">Rhizodiscina lignyota</name>
    <dbReference type="NCBI Taxonomy" id="1504668"/>
    <lineage>
        <taxon>Eukaryota</taxon>
        <taxon>Fungi</taxon>
        <taxon>Dikarya</taxon>
        <taxon>Ascomycota</taxon>
        <taxon>Pezizomycotina</taxon>
        <taxon>Dothideomycetes</taxon>
        <taxon>Pleosporomycetidae</taxon>
        <taxon>Aulographales</taxon>
        <taxon>Rhizodiscinaceae</taxon>
        <taxon>Rhizodiscina</taxon>
    </lineage>
</organism>